<evidence type="ECO:0000259" key="21">
    <source>
        <dbReference type="PROSITE" id="PS51059"/>
    </source>
</evidence>
<evidence type="ECO:0000256" key="12">
    <source>
        <dbReference type="ARBA" id="ARBA00023027"/>
    </source>
</evidence>
<keyword evidence="10" id="KW-0863">Zinc-finger</keyword>
<comment type="subcellular location">
    <subcellularLocation>
        <location evidence="3">Nucleus</location>
    </subcellularLocation>
</comment>
<dbReference type="InterPro" id="IPR012982">
    <property type="entry name" value="PARP1-like_PADR1_Zn_ribbon"/>
</dbReference>
<comment type="catalytic activity">
    <reaction evidence="2">
        <text>L-glutamyl-[protein] + NAD(+) = 5-O-(ADP-D-ribosyl)-L-glutamyl-[protein] + nicotinamide</text>
        <dbReference type="Rhea" id="RHEA:58224"/>
        <dbReference type="Rhea" id="RHEA-COMP:10208"/>
        <dbReference type="Rhea" id="RHEA-COMP:15089"/>
        <dbReference type="ChEBI" id="CHEBI:17154"/>
        <dbReference type="ChEBI" id="CHEBI:29973"/>
        <dbReference type="ChEBI" id="CHEBI:57540"/>
        <dbReference type="ChEBI" id="CHEBI:142540"/>
    </reaction>
</comment>
<dbReference type="Gene3D" id="3.90.640.80">
    <property type="match status" value="1"/>
</dbReference>
<evidence type="ECO:0000313" key="23">
    <source>
        <dbReference type="EMBL" id="KAG6518415.1"/>
    </source>
</evidence>
<dbReference type="GO" id="GO:0016779">
    <property type="term" value="F:nucleotidyltransferase activity"/>
    <property type="evidence" value="ECO:0007669"/>
    <property type="project" value="UniProtKB-KW"/>
</dbReference>
<keyword evidence="4 18" id="KW-0328">Glycosyltransferase</keyword>
<dbReference type="PROSITE" id="PS52007">
    <property type="entry name" value="PADR1"/>
    <property type="match status" value="1"/>
</dbReference>
<dbReference type="EC" id="2.4.2.-" evidence="18"/>
<dbReference type="Pfam" id="PF02877">
    <property type="entry name" value="PARP_reg"/>
    <property type="match status" value="1"/>
</dbReference>
<keyword evidence="24" id="KW-1185">Reference proteome</keyword>
<gene>
    <name evidence="23" type="ORF">ZIOFF_021890</name>
</gene>
<comment type="function">
    <text evidence="16">Involved in the base excision repair (BER) pathway, by catalyzing the poly(ADP-ribosyl)ation of a limited number of acceptor proteins involved in chromatin architecture and in DNA metabolism. This modification follows DNA damages and appears as an obligatory step in a detection/signaling pathway leading to the reparation of DNA strand breaks.</text>
</comment>
<evidence type="ECO:0000256" key="1">
    <source>
        <dbReference type="ARBA" id="ARBA00000438"/>
    </source>
</evidence>
<dbReference type="InterPro" id="IPR012317">
    <property type="entry name" value="Poly(ADP-ribose)pol_cat_dom"/>
</dbReference>
<evidence type="ECO:0000256" key="3">
    <source>
        <dbReference type="ARBA" id="ARBA00004123"/>
    </source>
</evidence>
<evidence type="ECO:0000313" key="24">
    <source>
        <dbReference type="Proteomes" id="UP000734854"/>
    </source>
</evidence>
<organism evidence="23 24">
    <name type="scientific">Zingiber officinale</name>
    <name type="common">Ginger</name>
    <name type="synonym">Amomum zingiber</name>
    <dbReference type="NCBI Taxonomy" id="94328"/>
    <lineage>
        <taxon>Eukaryota</taxon>
        <taxon>Viridiplantae</taxon>
        <taxon>Streptophyta</taxon>
        <taxon>Embryophyta</taxon>
        <taxon>Tracheophyta</taxon>
        <taxon>Spermatophyta</taxon>
        <taxon>Magnoliopsida</taxon>
        <taxon>Liliopsida</taxon>
        <taxon>Zingiberales</taxon>
        <taxon>Zingiberaceae</taxon>
        <taxon>Zingiber</taxon>
    </lineage>
</organism>
<dbReference type="PROSITE" id="PS51059">
    <property type="entry name" value="PARP_CATALYTIC"/>
    <property type="match status" value="1"/>
</dbReference>
<dbReference type="AlphaFoldDB" id="A0A8J5H8T8"/>
<evidence type="ECO:0000256" key="8">
    <source>
        <dbReference type="ARBA" id="ARBA00022737"/>
    </source>
</evidence>
<dbReference type="PROSITE" id="PS50172">
    <property type="entry name" value="BRCT"/>
    <property type="match status" value="1"/>
</dbReference>
<dbReference type="SMART" id="SM00292">
    <property type="entry name" value="BRCT"/>
    <property type="match status" value="1"/>
</dbReference>
<evidence type="ECO:0000259" key="20">
    <source>
        <dbReference type="PROSITE" id="PS50172"/>
    </source>
</evidence>
<keyword evidence="7" id="KW-0479">Metal-binding</keyword>
<dbReference type="GO" id="GO:0005730">
    <property type="term" value="C:nucleolus"/>
    <property type="evidence" value="ECO:0007669"/>
    <property type="project" value="TreeGrafter"/>
</dbReference>
<dbReference type="SUPFAM" id="SSF142921">
    <property type="entry name" value="WGR domain-like"/>
    <property type="match status" value="1"/>
</dbReference>
<dbReference type="InterPro" id="IPR036616">
    <property type="entry name" value="Poly(ADP-ribose)pol_reg_dom_sf"/>
</dbReference>
<proteinExistence type="inferred from homology"/>
<dbReference type="InterPro" id="IPR036420">
    <property type="entry name" value="BRCT_dom_sf"/>
</dbReference>
<dbReference type="SMART" id="SM00773">
    <property type="entry name" value="WGR"/>
    <property type="match status" value="1"/>
</dbReference>
<evidence type="ECO:0000259" key="22">
    <source>
        <dbReference type="PROSITE" id="PS51977"/>
    </source>
</evidence>
<dbReference type="GO" id="GO:0006302">
    <property type="term" value="P:double-strand break repair"/>
    <property type="evidence" value="ECO:0007669"/>
    <property type="project" value="TreeGrafter"/>
</dbReference>
<evidence type="ECO:0000256" key="11">
    <source>
        <dbReference type="ARBA" id="ARBA00022833"/>
    </source>
</evidence>
<dbReference type="SUPFAM" id="SSF56399">
    <property type="entry name" value="ADP-ribosylation"/>
    <property type="match status" value="1"/>
</dbReference>
<name>A0A8J5H8T8_ZINOF</name>
<comment type="catalytic activity">
    <reaction evidence="17">
        <text>NAD(+) + (ADP-D-ribosyl)n-acceptor = nicotinamide + (ADP-D-ribosyl)n+1-acceptor + H(+).</text>
        <dbReference type="EC" id="2.4.2.30"/>
    </reaction>
</comment>
<evidence type="ECO:0000256" key="10">
    <source>
        <dbReference type="ARBA" id="ARBA00022771"/>
    </source>
</evidence>
<evidence type="ECO:0000256" key="17">
    <source>
        <dbReference type="ARBA" id="ARBA00033987"/>
    </source>
</evidence>
<dbReference type="GO" id="GO:1990404">
    <property type="term" value="F:NAD+-protein mono-ADP-ribosyltransferase activity"/>
    <property type="evidence" value="ECO:0007669"/>
    <property type="project" value="TreeGrafter"/>
</dbReference>
<dbReference type="Gene3D" id="1.20.142.10">
    <property type="entry name" value="Poly(ADP-ribose) polymerase, regulatory domain"/>
    <property type="match status" value="1"/>
</dbReference>
<dbReference type="Pfam" id="PF05406">
    <property type="entry name" value="WGR"/>
    <property type="match status" value="1"/>
</dbReference>
<dbReference type="CDD" id="cd01437">
    <property type="entry name" value="parp_like"/>
    <property type="match status" value="1"/>
</dbReference>
<keyword evidence="5 18" id="KW-0808">Transferase</keyword>
<evidence type="ECO:0000256" key="15">
    <source>
        <dbReference type="ARBA" id="ARBA00024347"/>
    </source>
</evidence>
<keyword evidence="12 18" id="KW-0520">NAD</keyword>
<dbReference type="FunFam" id="3.40.50.10190:FF:000051">
    <property type="entry name" value="Poly [ADP-ribose] polymerase"/>
    <property type="match status" value="1"/>
</dbReference>
<keyword evidence="6" id="KW-0548">Nucleotidyltransferase</keyword>
<dbReference type="InterPro" id="IPR050800">
    <property type="entry name" value="ARTD/PARP"/>
</dbReference>
<dbReference type="PANTHER" id="PTHR10459">
    <property type="entry name" value="DNA LIGASE"/>
    <property type="match status" value="1"/>
</dbReference>
<dbReference type="FunFam" id="3.90.228.10:FF:000002">
    <property type="entry name" value="Poly [ADP-ribose] polymerase"/>
    <property type="match status" value="1"/>
</dbReference>
<dbReference type="PANTHER" id="PTHR10459:SF80">
    <property type="entry name" value="POLY [ADP-RIBOSE] POLYMERASE 1"/>
    <property type="match status" value="1"/>
</dbReference>
<keyword evidence="11" id="KW-0862">Zinc</keyword>
<dbReference type="Gene3D" id="3.90.228.10">
    <property type="match status" value="1"/>
</dbReference>
<dbReference type="GO" id="GO:0003950">
    <property type="term" value="F:NAD+ poly-ADP-ribosyltransferase activity"/>
    <property type="evidence" value="ECO:0007669"/>
    <property type="project" value="UniProtKB-UniRule"/>
</dbReference>
<comment type="similarity">
    <text evidence="15">Belongs to the ARTD/PARP family.</text>
</comment>
<comment type="catalytic activity">
    <reaction evidence="1">
        <text>L-aspartyl-[protein] + NAD(+) = 4-O-(ADP-D-ribosyl)-L-aspartyl-[protein] + nicotinamide</text>
        <dbReference type="Rhea" id="RHEA:54424"/>
        <dbReference type="Rhea" id="RHEA-COMP:9867"/>
        <dbReference type="Rhea" id="RHEA-COMP:13832"/>
        <dbReference type="ChEBI" id="CHEBI:17154"/>
        <dbReference type="ChEBI" id="CHEBI:29961"/>
        <dbReference type="ChEBI" id="CHEBI:57540"/>
        <dbReference type="ChEBI" id="CHEBI:138102"/>
    </reaction>
</comment>
<dbReference type="GO" id="GO:0008270">
    <property type="term" value="F:zinc ion binding"/>
    <property type="evidence" value="ECO:0007669"/>
    <property type="project" value="UniProtKB-KW"/>
</dbReference>
<dbReference type="GO" id="GO:0003677">
    <property type="term" value="F:DNA binding"/>
    <property type="evidence" value="ECO:0007669"/>
    <property type="project" value="UniProtKB-KW"/>
</dbReference>
<accession>A0A8J5H8T8</accession>
<evidence type="ECO:0000256" key="19">
    <source>
        <dbReference type="SAM" id="MobiDB-lite"/>
    </source>
</evidence>
<reference evidence="23 24" key="1">
    <citation type="submission" date="2020-08" db="EMBL/GenBank/DDBJ databases">
        <title>Plant Genome Project.</title>
        <authorList>
            <person name="Zhang R.-G."/>
        </authorList>
    </citation>
    <scope>NUCLEOTIDE SEQUENCE [LARGE SCALE GENOMIC DNA]</scope>
    <source>
        <tissue evidence="23">Rhizome</tissue>
    </source>
</reference>
<dbReference type="SUPFAM" id="SSF52113">
    <property type="entry name" value="BRCT domain"/>
    <property type="match status" value="1"/>
</dbReference>
<feature type="domain" description="BRCT" evidence="20">
    <location>
        <begin position="95"/>
        <end position="186"/>
    </location>
</feature>
<dbReference type="InterPro" id="IPR008893">
    <property type="entry name" value="WGR_domain"/>
</dbReference>
<dbReference type="Pfam" id="PF00644">
    <property type="entry name" value="PARP"/>
    <property type="match status" value="1"/>
</dbReference>
<evidence type="ECO:0000256" key="13">
    <source>
        <dbReference type="ARBA" id="ARBA00023125"/>
    </source>
</evidence>
<dbReference type="SMART" id="SM01335">
    <property type="entry name" value="PADR1"/>
    <property type="match status" value="1"/>
</dbReference>
<evidence type="ECO:0000256" key="2">
    <source>
        <dbReference type="ARBA" id="ARBA00000459"/>
    </source>
</evidence>
<dbReference type="InterPro" id="IPR001357">
    <property type="entry name" value="BRCT_dom"/>
</dbReference>
<keyword evidence="9" id="KW-0013">ADP-ribosylation</keyword>
<evidence type="ECO:0000256" key="7">
    <source>
        <dbReference type="ARBA" id="ARBA00022723"/>
    </source>
</evidence>
<protein>
    <recommendedName>
        <fullName evidence="18">Poly [ADP-ribose] polymerase</fullName>
        <shortName evidence="18">PARP</shortName>
        <ecNumber evidence="18">2.4.2.-</ecNumber>
    </recommendedName>
</protein>
<dbReference type="Pfam" id="PF08063">
    <property type="entry name" value="Zn_ribbon_PADR1"/>
    <property type="match status" value="1"/>
</dbReference>
<dbReference type="Pfam" id="PF00533">
    <property type="entry name" value="BRCT"/>
    <property type="match status" value="1"/>
</dbReference>
<dbReference type="CDD" id="cd08001">
    <property type="entry name" value="WGR_PARP1_like"/>
    <property type="match status" value="1"/>
</dbReference>
<evidence type="ECO:0000256" key="9">
    <source>
        <dbReference type="ARBA" id="ARBA00022765"/>
    </source>
</evidence>
<evidence type="ECO:0000256" key="14">
    <source>
        <dbReference type="ARBA" id="ARBA00023242"/>
    </source>
</evidence>
<keyword evidence="14" id="KW-0539">Nucleus</keyword>
<evidence type="ECO:0000256" key="5">
    <source>
        <dbReference type="ARBA" id="ARBA00022679"/>
    </source>
</evidence>
<evidence type="ECO:0000256" key="4">
    <source>
        <dbReference type="ARBA" id="ARBA00022676"/>
    </source>
</evidence>
<feature type="domain" description="PARP catalytic" evidence="21">
    <location>
        <begin position="395"/>
        <end position="635"/>
    </location>
</feature>
<feature type="compositionally biased region" description="Polar residues" evidence="19">
    <location>
        <begin position="78"/>
        <end position="95"/>
    </location>
</feature>
<keyword evidence="8" id="KW-0677">Repeat</keyword>
<evidence type="ECO:0000256" key="18">
    <source>
        <dbReference type="RuleBase" id="RU362114"/>
    </source>
</evidence>
<dbReference type="Proteomes" id="UP000734854">
    <property type="component" value="Unassembled WGS sequence"/>
</dbReference>
<feature type="region of interest" description="Disordered" evidence="19">
    <location>
        <begin position="75"/>
        <end position="99"/>
    </location>
</feature>
<feature type="domain" description="WGR" evidence="22">
    <location>
        <begin position="189"/>
        <end position="289"/>
    </location>
</feature>
<dbReference type="InterPro" id="IPR036930">
    <property type="entry name" value="WGR_dom_sf"/>
</dbReference>
<dbReference type="Gene3D" id="3.40.50.10190">
    <property type="entry name" value="BRCT domain"/>
    <property type="match status" value="1"/>
</dbReference>
<dbReference type="EMBL" id="JACMSC010000006">
    <property type="protein sequence ID" value="KAG6518415.1"/>
    <property type="molecule type" value="Genomic_DNA"/>
</dbReference>
<evidence type="ECO:0000256" key="6">
    <source>
        <dbReference type="ARBA" id="ARBA00022695"/>
    </source>
</evidence>
<keyword evidence="13" id="KW-0238">DNA-binding</keyword>
<comment type="caution">
    <text evidence="23">The sequence shown here is derived from an EMBL/GenBank/DDBJ whole genome shotgun (WGS) entry which is preliminary data.</text>
</comment>
<dbReference type="GO" id="GO:0070212">
    <property type="term" value="P:protein poly-ADP-ribosylation"/>
    <property type="evidence" value="ECO:0007669"/>
    <property type="project" value="TreeGrafter"/>
</dbReference>
<dbReference type="PROSITE" id="PS51977">
    <property type="entry name" value="WGR"/>
    <property type="match status" value="1"/>
</dbReference>
<evidence type="ECO:0000256" key="16">
    <source>
        <dbReference type="ARBA" id="ARBA00024945"/>
    </source>
</evidence>
<sequence length="643" mass="73403">MLFGALDKCPLCSGSLHYSGGQYHCHGYLSAWSKCSYSTKEPVRLKEKWKIPRETTNKYLIKWYRSQKPKKPERLLPLSTSKSVIGDTSDSSPPSNDEKLEKLKVAIAGKSSEDFEELKPKLEAAGVKFHMKIMKDTSCLIWSREVNNDDSQIKKARRMKLPIVREDYLHGCIRKMKKLPFDSYKIEDTGHILEDGQSIYNTTLNMSDLSTGINSYYILQIIQEDNGSDCYVFRKWGRVGNDKIGGIKLEEMSKSDAIQQFKHLFLEKTGNPWEAWEQKANFQKQPGRFYPLDIDYGVKQALKKNPSNLKSQLEPRLLELMKMLFNVETYRSAMLEFEINLTEMPLGKSILGTILRLNGKNCLKWSQVCVYLKGKGKLSYILGAGPATTDLAFEAWDEAMIMSSLWDSMEPSINDTCMFLTTANQIWDCITRTYSKACNATQVYELKDWSLELEEIFVLEREGECDKFAPFKDMKNKMLLWHGSRLTNFVGILSQGLRVAPPEAPATGYMFGKGIYFADLVSKSAQYCYVDKNDPVGLMLLSEVALGEIHELKKATYMDKPPKGKHSTKGLGKTVPLQSEFEMWRDQVVVPCGKPVSSTIRASELLYNEYIVYNMAQVCCWHLFRSAYWSTSVAVYSVYLVNT</sequence>
<dbReference type="InterPro" id="IPR004102">
    <property type="entry name" value="Poly(ADP-ribose)pol_reg_dom"/>
</dbReference>
<dbReference type="SUPFAM" id="SSF47587">
    <property type="entry name" value="Domain of poly(ADP-ribose) polymerase"/>
    <property type="match status" value="1"/>
</dbReference>